<dbReference type="EMBL" id="JABFDB010000005">
    <property type="protein sequence ID" value="NYZ20023.1"/>
    <property type="molecule type" value="Genomic_DNA"/>
</dbReference>
<evidence type="ECO:0000313" key="1">
    <source>
        <dbReference type="EMBL" id="NYZ20023.1"/>
    </source>
</evidence>
<reference evidence="1 2" key="1">
    <citation type="submission" date="2020-05" db="EMBL/GenBank/DDBJ databases">
        <title>Azospirillum oleiclasticum sp. nov, a nitrogen-fixing and heavy crude oil-emulsifying bacterium isolated from the crude oil of Yumen Oilfield.</title>
        <authorList>
            <person name="Wu D."/>
            <person name="Cai M."/>
            <person name="Zhang X."/>
        </authorList>
    </citation>
    <scope>NUCLEOTIDE SEQUENCE [LARGE SCALE GENOMIC DNA]</scope>
    <source>
        <strain evidence="1 2">ROY-1-1-2</strain>
    </source>
</reference>
<keyword evidence="2" id="KW-1185">Reference proteome</keyword>
<sequence>MCDRCRARVGGMAEKLHAILDEARDNPPIAFSAALTACARLADATGTGGQLATLLHAALNAARQPATTLPRDLASLEPEGRA</sequence>
<gene>
    <name evidence="1" type="ORF">HND93_09880</name>
</gene>
<organism evidence="1 2">
    <name type="scientific">Azospirillum oleiclasticum</name>
    <dbReference type="NCBI Taxonomy" id="2735135"/>
    <lineage>
        <taxon>Bacteria</taxon>
        <taxon>Pseudomonadati</taxon>
        <taxon>Pseudomonadota</taxon>
        <taxon>Alphaproteobacteria</taxon>
        <taxon>Rhodospirillales</taxon>
        <taxon>Azospirillaceae</taxon>
        <taxon>Azospirillum</taxon>
    </lineage>
</organism>
<accession>A0ABX2T6W9</accession>
<proteinExistence type="predicted"/>
<protein>
    <submittedName>
        <fullName evidence="1">Uncharacterized protein</fullName>
    </submittedName>
</protein>
<dbReference type="RefSeq" id="WP_180281793.1">
    <property type="nucleotide sequence ID" value="NZ_JABFDB010000005.1"/>
</dbReference>
<name>A0ABX2T6W9_9PROT</name>
<evidence type="ECO:0000313" key="2">
    <source>
        <dbReference type="Proteomes" id="UP000584642"/>
    </source>
</evidence>
<dbReference type="Proteomes" id="UP000584642">
    <property type="component" value="Unassembled WGS sequence"/>
</dbReference>
<comment type="caution">
    <text evidence="1">The sequence shown here is derived from an EMBL/GenBank/DDBJ whole genome shotgun (WGS) entry which is preliminary data.</text>
</comment>